<sequence>MSLLEWMKYTACDGCGCEFPFRNPIGHLSGCSALHEPATLSLVLGLRGKSNC</sequence>
<protein>
    <submittedName>
        <fullName evidence="1">Uncharacterized protein</fullName>
    </submittedName>
</protein>
<proteinExistence type="predicted"/>
<name>A0A0E9QDG6_ANGAN</name>
<dbReference type="EMBL" id="GBXM01093763">
    <property type="protein sequence ID" value="JAH14814.1"/>
    <property type="molecule type" value="Transcribed_RNA"/>
</dbReference>
<reference evidence="1" key="2">
    <citation type="journal article" date="2015" name="Fish Shellfish Immunol.">
        <title>Early steps in the European eel (Anguilla anguilla)-Vibrio vulnificus interaction in the gills: Role of the RtxA13 toxin.</title>
        <authorList>
            <person name="Callol A."/>
            <person name="Pajuelo D."/>
            <person name="Ebbesson L."/>
            <person name="Teles M."/>
            <person name="MacKenzie S."/>
            <person name="Amaro C."/>
        </authorList>
    </citation>
    <scope>NUCLEOTIDE SEQUENCE</scope>
</reference>
<reference evidence="1" key="1">
    <citation type="submission" date="2014-11" db="EMBL/GenBank/DDBJ databases">
        <authorList>
            <person name="Amaro Gonzalez C."/>
        </authorList>
    </citation>
    <scope>NUCLEOTIDE SEQUENCE</scope>
</reference>
<accession>A0A0E9QDG6</accession>
<organism evidence="1">
    <name type="scientific">Anguilla anguilla</name>
    <name type="common">European freshwater eel</name>
    <name type="synonym">Muraena anguilla</name>
    <dbReference type="NCBI Taxonomy" id="7936"/>
    <lineage>
        <taxon>Eukaryota</taxon>
        <taxon>Metazoa</taxon>
        <taxon>Chordata</taxon>
        <taxon>Craniata</taxon>
        <taxon>Vertebrata</taxon>
        <taxon>Euteleostomi</taxon>
        <taxon>Actinopterygii</taxon>
        <taxon>Neopterygii</taxon>
        <taxon>Teleostei</taxon>
        <taxon>Anguilliformes</taxon>
        <taxon>Anguillidae</taxon>
        <taxon>Anguilla</taxon>
    </lineage>
</organism>
<dbReference type="AlphaFoldDB" id="A0A0E9QDG6"/>
<evidence type="ECO:0000313" key="1">
    <source>
        <dbReference type="EMBL" id="JAH14814.1"/>
    </source>
</evidence>